<evidence type="ECO:0000313" key="2">
    <source>
        <dbReference type="Proteomes" id="UP000287651"/>
    </source>
</evidence>
<accession>A0A426XAD7</accession>
<sequence>EDLASPRSPAGRRGVASFSSWKMRCRLVLQLEDEAASRPRAGDVDFNGTAQ</sequence>
<feature type="non-terminal residue" evidence="1">
    <location>
        <position position="1"/>
    </location>
</feature>
<organism evidence="1 2">
    <name type="scientific">Ensete ventricosum</name>
    <name type="common">Abyssinian banana</name>
    <name type="synonym">Musa ensete</name>
    <dbReference type="NCBI Taxonomy" id="4639"/>
    <lineage>
        <taxon>Eukaryota</taxon>
        <taxon>Viridiplantae</taxon>
        <taxon>Streptophyta</taxon>
        <taxon>Embryophyta</taxon>
        <taxon>Tracheophyta</taxon>
        <taxon>Spermatophyta</taxon>
        <taxon>Magnoliopsida</taxon>
        <taxon>Liliopsida</taxon>
        <taxon>Zingiberales</taxon>
        <taxon>Musaceae</taxon>
        <taxon>Ensete</taxon>
    </lineage>
</organism>
<gene>
    <name evidence="1" type="ORF">B296_00056599</name>
</gene>
<dbReference type="EMBL" id="AMZH03023607">
    <property type="protein sequence ID" value="RRT36446.1"/>
    <property type="molecule type" value="Genomic_DNA"/>
</dbReference>
<proteinExistence type="predicted"/>
<protein>
    <submittedName>
        <fullName evidence="1">Uncharacterized protein</fullName>
    </submittedName>
</protein>
<dbReference type="Proteomes" id="UP000287651">
    <property type="component" value="Unassembled WGS sequence"/>
</dbReference>
<evidence type="ECO:0000313" key="1">
    <source>
        <dbReference type="EMBL" id="RRT36446.1"/>
    </source>
</evidence>
<dbReference type="AlphaFoldDB" id="A0A426XAD7"/>
<reference evidence="1 2" key="1">
    <citation type="journal article" date="2014" name="Agronomy (Basel)">
        <title>A Draft Genome Sequence for Ensete ventricosum, the Drought-Tolerant Tree Against Hunger.</title>
        <authorList>
            <person name="Harrison J."/>
            <person name="Moore K.A."/>
            <person name="Paszkiewicz K."/>
            <person name="Jones T."/>
            <person name="Grant M."/>
            <person name="Ambacheew D."/>
            <person name="Muzemil S."/>
            <person name="Studholme D.J."/>
        </authorList>
    </citation>
    <scope>NUCLEOTIDE SEQUENCE [LARGE SCALE GENOMIC DNA]</scope>
</reference>
<name>A0A426XAD7_ENSVE</name>
<comment type="caution">
    <text evidence="1">The sequence shown here is derived from an EMBL/GenBank/DDBJ whole genome shotgun (WGS) entry which is preliminary data.</text>
</comment>